<feature type="transmembrane region" description="Helical" evidence="2">
    <location>
        <begin position="20"/>
        <end position="37"/>
    </location>
</feature>
<organism evidence="3 4">
    <name type="scientific">Paramarasmius palmivorus</name>
    <dbReference type="NCBI Taxonomy" id="297713"/>
    <lineage>
        <taxon>Eukaryota</taxon>
        <taxon>Fungi</taxon>
        <taxon>Dikarya</taxon>
        <taxon>Basidiomycota</taxon>
        <taxon>Agaricomycotina</taxon>
        <taxon>Agaricomycetes</taxon>
        <taxon>Agaricomycetidae</taxon>
        <taxon>Agaricales</taxon>
        <taxon>Marasmiineae</taxon>
        <taxon>Marasmiaceae</taxon>
        <taxon>Paramarasmius</taxon>
    </lineage>
</organism>
<evidence type="ECO:0000313" key="4">
    <source>
        <dbReference type="Proteomes" id="UP001383192"/>
    </source>
</evidence>
<evidence type="ECO:0000256" key="2">
    <source>
        <dbReference type="SAM" id="Phobius"/>
    </source>
</evidence>
<protein>
    <submittedName>
        <fullName evidence="3">Uncharacterized protein</fullName>
    </submittedName>
</protein>
<keyword evidence="2" id="KW-0472">Membrane</keyword>
<dbReference type="Proteomes" id="UP001383192">
    <property type="component" value="Unassembled WGS sequence"/>
</dbReference>
<name>A0AAW0D737_9AGAR</name>
<evidence type="ECO:0000313" key="3">
    <source>
        <dbReference type="EMBL" id="KAK7047169.1"/>
    </source>
</evidence>
<keyword evidence="2" id="KW-1133">Transmembrane helix</keyword>
<feature type="region of interest" description="Disordered" evidence="1">
    <location>
        <begin position="303"/>
        <end position="322"/>
    </location>
</feature>
<feature type="transmembrane region" description="Helical" evidence="2">
    <location>
        <begin position="111"/>
        <end position="132"/>
    </location>
</feature>
<feature type="transmembrane region" description="Helical" evidence="2">
    <location>
        <begin position="234"/>
        <end position="258"/>
    </location>
</feature>
<keyword evidence="2" id="KW-0812">Transmembrane</keyword>
<feature type="transmembrane region" description="Helical" evidence="2">
    <location>
        <begin position="58"/>
        <end position="77"/>
    </location>
</feature>
<dbReference type="AlphaFoldDB" id="A0AAW0D737"/>
<accession>A0AAW0D737</accession>
<feature type="transmembrane region" description="Helical" evidence="2">
    <location>
        <begin position="189"/>
        <end position="213"/>
    </location>
</feature>
<feature type="compositionally biased region" description="Basic and acidic residues" evidence="1">
    <location>
        <begin position="309"/>
        <end position="321"/>
    </location>
</feature>
<evidence type="ECO:0000256" key="1">
    <source>
        <dbReference type="SAM" id="MobiDB-lite"/>
    </source>
</evidence>
<keyword evidence="4" id="KW-1185">Reference proteome</keyword>
<comment type="caution">
    <text evidence="3">The sequence shown here is derived from an EMBL/GenBank/DDBJ whole genome shotgun (WGS) entry which is preliminary data.</text>
</comment>
<dbReference type="EMBL" id="JAYKXP010000021">
    <property type="protein sequence ID" value="KAK7047169.1"/>
    <property type="molecule type" value="Genomic_DNA"/>
</dbReference>
<feature type="transmembrane region" description="Helical" evidence="2">
    <location>
        <begin position="144"/>
        <end position="169"/>
    </location>
</feature>
<feature type="transmembrane region" description="Helical" evidence="2">
    <location>
        <begin position="270"/>
        <end position="292"/>
    </location>
</feature>
<proteinExistence type="predicted"/>
<gene>
    <name evidence="3" type="ORF">VNI00_006835</name>
</gene>
<sequence>MGTIVGLEDLFTVDSVLVKPIISVGLTLLLFGFYVLLFGQSFYHLKTRRNVINRELHLGWITSLFVMTTVASFVMAASDVMDAVISFEALKTQDPTHFLTYGIYDPAKTGIIAMTYLGYVVANCIADSFLLYRLFTVWGSSKRIVAFPAVASLVANVIGLTTAVMKIISSDMRNPSNFGVYQKAIQYQIGYYGANAAVNGMITLLIAGRIWWVARTNRRAMPGQSQSNGIDPDYKLNIAIILESGVIYPVFLIVHAVLTANASKVGVTVNLTPAVILVAGIAPTLIILRSILNNRFGIEQPQRGATSEMHFDRSSVEKGDIESSPIAHLPTLGASRVGQSETIIGGGVEIQSRGK</sequence>
<reference evidence="3 4" key="1">
    <citation type="submission" date="2024-01" db="EMBL/GenBank/DDBJ databases">
        <title>A draft genome for a cacao thread blight-causing isolate of Paramarasmius palmivorus.</title>
        <authorList>
            <person name="Baruah I.K."/>
            <person name="Bukari Y."/>
            <person name="Amoako-Attah I."/>
            <person name="Meinhardt L.W."/>
            <person name="Bailey B.A."/>
            <person name="Cohen S.P."/>
        </authorList>
    </citation>
    <scope>NUCLEOTIDE SEQUENCE [LARGE SCALE GENOMIC DNA]</scope>
    <source>
        <strain evidence="3 4">GH-12</strain>
    </source>
</reference>